<dbReference type="InterPro" id="IPR029031">
    <property type="entry name" value="Gingipain_N_sf"/>
</dbReference>
<accession>X0X0M1</accession>
<dbReference type="Gene3D" id="3.40.50.10390">
    <property type="entry name" value="Gingipain r, domain 1"/>
    <property type="match status" value="1"/>
</dbReference>
<dbReference type="AlphaFoldDB" id="X0X0M1"/>
<dbReference type="InterPro" id="IPR029030">
    <property type="entry name" value="Caspase-like_dom_sf"/>
</dbReference>
<comment type="caution">
    <text evidence="3">The sequence shown here is derived from an EMBL/GenBank/DDBJ whole genome shotgun (WGS) entry which is preliminary data.</text>
</comment>
<evidence type="ECO:0000259" key="2">
    <source>
        <dbReference type="Pfam" id="PF01364"/>
    </source>
</evidence>
<dbReference type="SUPFAM" id="SSF52129">
    <property type="entry name" value="Caspase-like"/>
    <property type="match status" value="1"/>
</dbReference>
<gene>
    <name evidence="3" type="ORF">S01H1_71574</name>
</gene>
<feature type="domain" description="Gingipain" evidence="2">
    <location>
        <begin position="69"/>
        <end position="238"/>
    </location>
</feature>
<name>X0X0M1_9ZZZZ</name>
<dbReference type="Pfam" id="PF01364">
    <property type="entry name" value="Peptidase_C25"/>
    <property type="match status" value="1"/>
</dbReference>
<dbReference type="EMBL" id="BARS01047669">
    <property type="protein sequence ID" value="GAG28967.1"/>
    <property type="molecule type" value="Genomic_DNA"/>
</dbReference>
<keyword evidence="1" id="KW-0732">Signal</keyword>
<dbReference type="InterPro" id="IPR001769">
    <property type="entry name" value="Gingipain"/>
</dbReference>
<feature type="non-terminal residue" evidence="3">
    <location>
        <position position="244"/>
    </location>
</feature>
<protein>
    <recommendedName>
        <fullName evidence="2">Gingipain domain-containing protein</fullName>
    </recommendedName>
</protein>
<reference evidence="3" key="1">
    <citation type="journal article" date="2014" name="Front. Microbiol.">
        <title>High frequency of phylogenetically diverse reductive dehalogenase-homologous genes in deep subseafloor sedimentary metagenomes.</title>
        <authorList>
            <person name="Kawai M."/>
            <person name="Futagami T."/>
            <person name="Toyoda A."/>
            <person name="Takaki Y."/>
            <person name="Nishi S."/>
            <person name="Hori S."/>
            <person name="Arai W."/>
            <person name="Tsubouchi T."/>
            <person name="Morono Y."/>
            <person name="Uchiyama I."/>
            <person name="Ito T."/>
            <person name="Fujiyama A."/>
            <person name="Inagaki F."/>
            <person name="Takami H."/>
        </authorList>
    </citation>
    <scope>NUCLEOTIDE SEQUENCE</scope>
    <source>
        <strain evidence="3">Expedition CK06-06</strain>
    </source>
</reference>
<dbReference type="GO" id="GO:0006508">
    <property type="term" value="P:proteolysis"/>
    <property type="evidence" value="ECO:0007669"/>
    <property type="project" value="InterPro"/>
</dbReference>
<feature type="non-terminal residue" evidence="3">
    <location>
        <position position="1"/>
    </location>
</feature>
<dbReference type="GO" id="GO:0008234">
    <property type="term" value="F:cysteine-type peptidase activity"/>
    <property type="evidence" value="ECO:0007669"/>
    <property type="project" value="InterPro"/>
</dbReference>
<sequence length="244" mass="28079">STCFPGRLVSFETGSDNHHTYCFVRFFPLQYIPNQEKAVLVTDAIIDIYYNVESHKKGHSKSMGSERNVIIYPQEFHAQAESLKNFHDNELVIPTALITTEWISANYDTAEKPDYSGYSSNQPSCIQDYNFTLARKIITYLRDTPSHPNLEYVTLLGDAEKIPPSYYFALDPEETWADYWSPTDFLYASPDYDFVPNYGIGRISVSNTIELAHVVTKIKDWYPADWSWFQNVVIPGGNPFPDWL</sequence>
<evidence type="ECO:0000256" key="1">
    <source>
        <dbReference type="ARBA" id="ARBA00022729"/>
    </source>
</evidence>
<evidence type="ECO:0000313" key="3">
    <source>
        <dbReference type="EMBL" id="GAG28967.1"/>
    </source>
</evidence>
<organism evidence="3">
    <name type="scientific">marine sediment metagenome</name>
    <dbReference type="NCBI Taxonomy" id="412755"/>
    <lineage>
        <taxon>unclassified sequences</taxon>
        <taxon>metagenomes</taxon>
        <taxon>ecological metagenomes</taxon>
    </lineage>
</organism>
<proteinExistence type="predicted"/>